<feature type="signal peptide" evidence="2">
    <location>
        <begin position="1"/>
        <end position="20"/>
    </location>
</feature>
<name>A0ABY4B8G0_9BACT</name>
<evidence type="ECO:0000313" key="4">
    <source>
        <dbReference type="Proteomes" id="UP000831390"/>
    </source>
</evidence>
<accession>A0ABY4B8G0</accession>
<keyword evidence="4" id="KW-1185">Reference proteome</keyword>
<dbReference type="Proteomes" id="UP000831390">
    <property type="component" value="Chromosome"/>
</dbReference>
<keyword evidence="2" id="KW-0732">Signal</keyword>
<organism evidence="3 4">
    <name type="scientific">Hymenobacter monticola</name>
    <dbReference type="NCBI Taxonomy" id="1705399"/>
    <lineage>
        <taxon>Bacteria</taxon>
        <taxon>Pseudomonadati</taxon>
        <taxon>Bacteroidota</taxon>
        <taxon>Cytophagia</taxon>
        <taxon>Cytophagales</taxon>
        <taxon>Hymenobacteraceae</taxon>
        <taxon>Hymenobacter</taxon>
    </lineage>
</organism>
<evidence type="ECO:0008006" key="5">
    <source>
        <dbReference type="Google" id="ProtNLM"/>
    </source>
</evidence>
<dbReference type="EMBL" id="CP094534">
    <property type="protein sequence ID" value="UOE35325.1"/>
    <property type="molecule type" value="Genomic_DNA"/>
</dbReference>
<sequence length="235" mass="24747">MKKSILLLTVLVGTASAAQAQSVIGKGTGLLSGSVGYHVDTDEYPVPSINGTYSTNTVRLSTFKLDVAVGGFVADNLALALQVSHEVTGGSFKNSSSSNPTSSGPPTTSLLRVGPMVQYYKMLSEQFGLTATVGSGYESDVISKQYPQYINGYPVPYYSTLKASGVYGALTPGIVFFPVPKFGLTATMGTLAYNRLTVKNDQPGNKAPDETASSLDAGFGISQLQFGANYYFGRK</sequence>
<protein>
    <recommendedName>
        <fullName evidence="5">Outer membrane protein beta-barrel domain-containing protein</fullName>
    </recommendedName>
</protein>
<evidence type="ECO:0000313" key="3">
    <source>
        <dbReference type="EMBL" id="UOE35325.1"/>
    </source>
</evidence>
<feature type="region of interest" description="Disordered" evidence="1">
    <location>
        <begin position="90"/>
        <end position="109"/>
    </location>
</feature>
<proteinExistence type="predicted"/>
<evidence type="ECO:0000256" key="1">
    <source>
        <dbReference type="SAM" id="MobiDB-lite"/>
    </source>
</evidence>
<gene>
    <name evidence="3" type="ORF">MTP16_06655</name>
</gene>
<feature type="chain" id="PRO_5046642962" description="Outer membrane protein beta-barrel domain-containing protein" evidence="2">
    <location>
        <begin position="21"/>
        <end position="235"/>
    </location>
</feature>
<evidence type="ECO:0000256" key="2">
    <source>
        <dbReference type="SAM" id="SignalP"/>
    </source>
</evidence>
<dbReference type="RefSeq" id="WP_243517052.1">
    <property type="nucleotide sequence ID" value="NZ_CP094534.1"/>
</dbReference>
<reference evidence="3 4" key="1">
    <citation type="submission" date="2022-03" db="EMBL/GenBank/DDBJ databases">
        <title>Hymenobactersp. isolated from the air.</title>
        <authorList>
            <person name="Won M."/>
            <person name="Kwon S.-W."/>
        </authorList>
    </citation>
    <scope>NUCLEOTIDE SEQUENCE [LARGE SCALE GENOMIC DNA]</scope>
    <source>
        <strain evidence="3 4">KACC 22596</strain>
    </source>
</reference>